<dbReference type="Gene3D" id="2.180.10.10">
    <property type="entry name" value="RHS repeat-associated core"/>
    <property type="match status" value="4"/>
</dbReference>
<dbReference type="Pfam" id="PF17936">
    <property type="entry name" value="Big_6"/>
    <property type="match status" value="1"/>
</dbReference>
<dbReference type="InterPro" id="IPR022385">
    <property type="entry name" value="Rhs_assc_core"/>
</dbReference>
<feature type="chain" id="PRO_5042511877" evidence="2">
    <location>
        <begin position="28"/>
        <end position="2033"/>
    </location>
</feature>
<proteinExistence type="predicted"/>
<reference evidence="6 7" key="1">
    <citation type="journal article" date="2021" name="bioRxiv">
        <title>Unraveling nitrogen, sulfur and carbon metabolic pathways and microbial community transcriptional responses to substrate deprivation and toxicity stresses in a bioreactor mimicking anoxic brackish coastal sediment conditions.</title>
        <authorList>
            <person name="Martins P.D."/>
            <person name="Echeveste M.J."/>
            <person name="Arshad A."/>
            <person name="Kurth J."/>
            <person name="Ouboter H."/>
            <person name="Jetten M.S.M."/>
            <person name="Welte C.U."/>
        </authorList>
    </citation>
    <scope>NUCLEOTIDE SEQUENCE [LARGE SCALE GENOMIC DNA]</scope>
    <source>
        <strain evidence="6">MAG_38</strain>
    </source>
</reference>
<feature type="domain" description="Bacterial Ig" evidence="3">
    <location>
        <begin position="323"/>
        <end position="394"/>
    </location>
</feature>
<dbReference type="Pfam" id="PF20148">
    <property type="entry name" value="DUF6531"/>
    <property type="match status" value="1"/>
</dbReference>
<evidence type="ECO:0000313" key="7">
    <source>
        <dbReference type="Proteomes" id="UP001197609"/>
    </source>
</evidence>
<evidence type="ECO:0000259" key="4">
    <source>
        <dbReference type="Pfam" id="PF20148"/>
    </source>
</evidence>
<dbReference type="InterPro" id="IPR041498">
    <property type="entry name" value="Big_6"/>
</dbReference>
<dbReference type="InterPro" id="IPR031325">
    <property type="entry name" value="RHS_repeat"/>
</dbReference>
<dbReference type="Gene3D" id="2.40.10.500">
    <property type="match status" value="1"/>
</dbReference>
<protein>
    <submittedName>
        <fullName evidence="6">DUF6531 domain-containing protein</fullName>
    </submittedName>
</protein>
<dbReference type="PANTHER" id="PTHR32305">
    <property type="match status" value="1"/>
</dbReference>
<keyword evidence="1" id="KW-0677">Repeat</keyword>
<feature type="domain" description="Teneurin-like YD-shell" evidence="5">
    <location>
        <begin position="1628"/>
        <end position="1890"/>
    </location>
</feature>
<dbReference type="Pfam" id="PF05593">
    <property type="entry name" value="RHS_repeat"/>
    <property type="match status" value="8"/>
</dbReference>
<organism evidence="6 7">
    <name type="scientific">Candidatus Methylomirabilis tolerans</name>
    <dbReference type="NCBI Taxonomy" id="3123416"/>
    <lineage>
        <taxon>Bacteria</taxon>
        <taxon>Candidatus Methylomirabilota</taxon>
        <taxon>Candidatus Methylomirabilia</taxon>
        <taxon>Candidatus Methylomirabilales</taxon>
        <taxon>Candidatus Methylomirabilaceae</taxon>
        <taxon>Candidatus Methylomirabilis</taxon>
    </lineage>
</organism>
<feature type="signal peptide" evidence="2">
    <location>
        <begin position="1"/>
        <end position="27"/>
    </location>
</feature>
<dbReference type="InterPro" id="IPR008969">
    <property type="entry name" value="CarboxyPept-like_regulatory"/>
</dbReference>
<dbReference type="InterPro" id="IPR011042">
    <property type="entry name" value="6-blade_b-propeller_TolB-like"/>
</dbReference>
<gene>
    <name evidence="6" type="ORF">K8G79_10890</name>
</gene>
<dbReference type="InterPro" id="IPR045351">
    <property type="entry name" value="DUF6531"/>
</dbReference>
<evidence type="ECO:0000259" key="3">
    <source>
        <dbReference type="Pfam" id="PF17936"/>
    </source>
</evidence>
<evidence type="ECO:0000256" key="1">
    <source>
        <dbReference type="ARBA" id="ARBA00022737"/>
    </source>
</evidence>
<dbReference type="SUPFAM" id="SSF49464">
    <property type="entry name" value="Carboxypeptidase regulatory domain-like"/>
    <property type="match status" value="1"/>
</dbReference>
<keyword evidence="2" id="KW-0732">Signal</keyword>
<dbReference type="Pfam" id="PF17957">
    <property type="entry name" value="Big_7"/>
    <property type="match status" value="1"/>
</dbReference>
<dbReference type="Pfam" id="PF25023">
    <property type="entry name" value="TEN_YD-shell"/>
    <property type="match status" value="1"/>
</dbReference>
<dbReference type="EMBL" id="JAIOIU010000136">
    <property type="protein sequence ID" value="MBZ0160622.1"/>
    <property type="molecule type" value="Genomic_DNA"/>
</dbReference>
<dbReference type="InterPro" id="IPR013783">
    <property type="entry name" value="Ig-like_fold"/>
</dbReference>
<dbReference type="InterPro" id="IPR050708">
    <property type="entry name" value="T6SS_VgrG/RHS"/>
</dbReference>
<feature type="domain" description="DUF6531" evidence="4">
    <location>
        <begin position="956"/>
        <end position="1025"/>
    </location>
</feature>
<evidence type="ECO:0000313" key="6">
    <source>
        <dbReference type="EMBL" id="MBZ0160622.1"/>
    </source>
</evidence>
<dbReference type="Proteomes" id="UP001197609">
    <property type="component" value="Unassembled WGS sequence"/>
</dbReference>
<evidence type="ECO:0000259" key="5">
    <source>
        <dbReference type="Pfam" id="PF25023"/>
    </source>
</evidence>
<dbReference type="InterPro" id="IPR056823">
    <property type="entry name" value="TEN-like_YD-shell"/>
</dbReference>
<dbReference type="Gene3D" id="2.60.40.10">
    <property type="entry name" value="Immunoglobulins"/>
    <property type="match status" value="2"/>
</dbReference>
<dbReference type="Gene3D" id="2.120.10.30">
    <property type="entry name" value="TolB, C-terminal domain"/>
    <property type="match status" value="1"/>
</dbReference>
<sequence>MLRSSSNCTLVLLGLVGLLALAGQASALDPNPSLQALAPFEIVINDLKSPQYLTLDPQDQLLLSEAEPGWILQIAPDRTVTVVIDNLEKPEGITLDEDGVLFLAAKHQRGIAGKEQKGVILRRDPTTQTLTVVIDGFKHPKGLALGLTGDLVVSAQGRRGERDEKGALYSIDTSGVVAPLIDEFKDPQGVLTVPDGSLLVAAERFERGNAAIKGSLFHVDADGQVTAVITQPLKDPFGVVRDRVEGLFLTGTLTKEPGPEYGVILTRRPDGQVVTFAQGLRKPRGLALDSQGNLYVVEAGQKRVLKFLAPAAPTLDPAAPAFTNQPTLLLHGTTEPGALVTVHGGSAPVAGFADAAGAFAISVLLAKNTSNSLQTFATVAAGNGLTSAPTSITVVHDDLPPAVSITNPAASAKLSGTIPFTATASDSNGIGLVTLKADDLTLAATNTPPFTTPLDTTLLANGAHTLSAFARDKAGSEVSAMIPITTDNTPPVLAITAPANGSSVSTPTLTITLAYSDAASGVALGTFRVTLDGSDISAAFALSPTGGTATLATPLANGPHTLQASIADQASNMSSATATFTVVGGPDFTLTIAPTTGAVLAGDQVSYRITAAVSEGFIGSIALALSGAPVGVTTILSPPQIAPGGVATLTVAAAGSVPAGTFTLTVTGTAMIDGVMRSRSATLMVQVLAAGRTALSGRVVDTDERPLQGVTIAVGGTTASTDANGNFLLLDPPAGDQVVLIDGGPASTPTQHYPTITVSLTIAAWQLNHLPYLPHLHAQKNSNFTLIDPTRETVATDPDLPGVRLRIPAGTRIVGWDGQPNEQVSIRTVPIDRLPVPPLPPEVNARTVYMFYFGKQGGGTPTQPIPFEAPNDLGLAPGEKAELWYFDESSNLGEAPNAWRLAGTGTVSENGTSIATDPGVGIPKFCCGAAVWSSSRVGDPQGGPTPQKGLGTPGADPVDLSTGIFILTQTDLVLPGRIPVSLTRTYRSGDTAPGSFGIGTTLTFDDVLLQTASTVLTYAYEGNARTQFFKQPDGSYINTTIPAFRGARITTNPDGSRSLRYRDGQTLRFDSFGLLIEVRDRSGNAVSIERQVEYNPTAIRDPGGRAISISWVILARDRVNAATDPLGRTVRYEYDGSNRLTAITDPAGGRTTYTYDASSRMTSITDPRGITFLRNTYDANGRVCRQQLADGGLFTIYYVTADLATTAPAQQLLTEAAAGGPITQAPCSATPSSSQVVATVLVDPRGHPTTHRFNGAGLRTAISDALGQTTLFEYEPLSNLLTATTDPLGRVTRFTYDAGNVTSITDPQGHVRTFTYEPTFNRLTRLTDPMGNVTTFAYNATGNLTSLADPLGQTTTMTSNAFGQPTATTDALGHTTRFEYDASGNLSTITDPLGNVSTRTYDAVSRLLTQTDPRGKATTFTYDPLNRLSSLADPRGGVTRFTYDGNGNLLTVTDALNHTITHTYDSMDHLASRTDPMGAVETFTYDGNGNLVRTTDRTGHTATFSYDALNRRTTSAFADGTTTGFVYDTVGRLVQADDSADPHRPITLAYDPLDRLVSETTGLGTLAYDYDPLGRRTEMQVNDLNPVTYTYDAASRLRSITQAPLNPVAIDYDAVGRRTKLALPNGVSTDYQYDAASRFTALIYQNATGVLGDLTYTYDRAGNRTGVGGSFARTLLPDPVPSAAYDAANRQQTFSDKSMTYDANGNLTSVTDAAGVTTFTWDARNRLVALSGPTTSADFGYDAFGRRATKQINGQPTQYLYDGLDIIQQLDPSGTTNYFRSLAIDEAFSFTNRDGTYFSIYDPLGSTLAVTDSTASPIVRYSYDPFGATSSTNPTFPNPFQYTSRENDSVVGLYSYRARYYLPLLHRFLGEDPVGLFGGINLYRYVLNNPISFTDPLGLDAIVALYPGVPDALGRRGFGHIGVGINTPQTVGHYPLERSIAVLAGQDVLGTVRLDPRQAIQTIMIPTSPSQDAIMQQILSNALGQPRPYNLFSRNCAIFVEEVLRAGGLQVPNTILPKQLFRQLRETYGEPRP</sequence>
<dbReference type="SUPFAM" id="SSF101898">
    <property type="entry name" value="NHL repeat"/>
    <property type="match status" value="1"/>
</dbReference>
<dbReference type="NCBIfam" id="TIGR01643">
    <property type="entry name" value="YD_repeat_2x"/>
    <property type="match status" value="10"/>
</dbReference>
<accession>A0AAJ1ALQ7</accession>
<dbReference type="InterPro" id="IPR006530">
    <property type="entry name" value="YD"/>
</dbReference>
<dbReference type="NCBIfam" id="TIGR03696">
    <property type="entry name" value="Rhs_assc_core"/>
    <property type="match status" value="1"/>
</dbReference>
<comment type="caution">
    <text evidence="6">The sequence shown here is derived from an EMBL/GenBank/DDBJ whole genome shotgun (WGS) entry which is preliminary data.</text>
</comment>
<evidence type="ECO:0000256" key="2">
    <source>
        <dbReference type="SAM" id="SignalP"/>
    </source>
</evidence>
<name>A0AAJ1ALQ7_9BACT</name>
<dbReference type="PANTHER" id="PTHR32305:SF15">
    <property type="entry name" value="PROTEIN RHSA-RELATED"/>
    <property type="match status" value="1"/>
</dbReference>